<accession>A0ABS7VIU6</accession>
<dbReference type="PANTHER" id="PTHR46825">
    <property type="entry name" value="D-ALANYL-D-ALANINE-CARBOXYPEPTIDASE/ENDOPEPTIDASE AMPH"/>
    <property type="match status" value="1"/>
</dbReference>
<keyword evidence="3" id="KW-1185">Reference proteome</keyword>
<evidence type="ECO:0000313" key="3">
    <source>
        <dbReference type="Proteomes" id="UP000704176"/>
    </source>
</evidence>
<dbReference type="RefSeq" id="WP_224311124.1">
    <property type="nucleotide sequence ID" value="NZ_JAIRBM010000001.1"/>
</dbReference>
<dbReference type="SUPFAM" id="SSF56601">
    <property type="entry name" value="beta-lactamase/transpeptidase-like"/>
    <property type="match status" value="1"/>
</dbReference>
<dbReference type="InterPro" id="IPR050491">
    <property type="entry name" value="AmpC-like"/>
</dbReference>
<gene>
    <name evidence="2" type="ORF">K9B37_02115</name>
</gene>
<dbReference type="Proteomes" id="UP000704176">
    <property type="component" value="Unassembled WGS sequence"/>
</dbReference>
<feature type="domain" description="Beta-lactamase-related" evidence="1">
    <location>
        <begin position="12"/>
        <end position="264"/>
    </location>
</feature>
<dbReference type="PANTHER" id="PTHR46825:SF7">
    <property type="entry name" value="D-ALANYL-D-ALANINE CARBOXYPEPTIDASE"/>
    <property type="match status" value="1"/>
</dbReference>
<proteinExistence type="predicted"/>
<dbReference type="Pfam" id="PF00144">
    <property type="entry name" value="Beta-lactamase"/>
    <property type="match status" value="1"/>
</dbReference>
<sequence>MAAPHEGSPWALVYQGKVIASRKADQTVPWWSFTKTILAASALRLVAKGLLTLDEPVSSKGYTLRHLLQHRAGLPDYGGLSAYHEAVERQDLPWTFAEIADRCDAERLRYEPGHGWAYSNIGYALVARLIKETSRTRLDSALRGLVFDPLTIESARVAENAADLQGVQMGQADWYHPGWVYHGLVVGTVADAALLLDRLLSTQFLSVELLEELRSAHFLPGPVPGRSWLKPGYGLGVMAGETTKGEVIGHTGGGPGSSIAVYRSLANTGLTAALVRFGDDAGPTEEEAFGLIGV</sequence>
<dbReference type="InterPro" id="IPR012338">
    <property type="entry name" value="Beta-lactam/transpept-like"/>
</dbReference>
<dbReference type="InterPro" id="IPR001466">
    <property type="entry name" value="Beta-lactam-related"/>
</dbReference>
<comment type="caution">
    <text evidence="2">The sequence shown here is derived from an EMBL/GenBank/DDBJ whole genome shotgun (WGS) entry which is preliminary data.</text>
</comment>
<dbReference type="Gene3D" id="3.40.710.10">
    <property type="entry name" value="DD-peptidase/beta-lactamase superfamily"/>
    <property type="match status" value="1"/>
</dbReference>
<evidence type="ECO:0000259" key="1">
    <source>
        <dbReference type="Pfam" id="PF00144"/>
    </source>
</evidence>
<protein>
    <submittedName>
        <fullName evidence="2">Beta-lactamase family protein</fullName>
    </submittedName>
</protein>
<evidence type="ECO:0000313" key="2">
    <source>
        <dbReference type="EMBL" id="MBZ6075091.1"/>
    </source>
</evidence>
<dbReference type="EMBL" id="JAIRBM010000001">
    <property type="protein sequence ID" value="MBZ6075091.1"/>
    <property type="molecule type" value="Genomic_DNA"/>
</dbReference>
<name>A0ABS7VIU6_9HYPH</name>
<organism evidence="2 3">
    <name type="scientific">Microvirga puerhi</name>
    <dbReference type="NCBI Taxonomy" id="2876078"/>
    <lineage>
        <taxon>Bacteria</taxon>
        <taxon>Pseudomonadati</taxon>
        <taxon>Pseudomonadota</taxon>
        <taxon>Alphaproteobacteria</taxon>
        <taxon>Hyphomicrobiales</taxon>
        <taxon>Methylobacteriaceae</taxon>
        <taxon>Microvirga</taxon>
    </lineage>
</organism>
<reference evidence="2 3" key="1">
    <citation type="submission" date="2021-09" db="EMBL/GenBank/DDBJ databases">
        <title>The complete genome sequence of a new microorganism.</title>
        <authorList>
            <person name="Zi Z."/>
        </authorList>
    </citation>
    <scope>NUCLEOTIDE SEQUENCE [LARGE SCALE GENOMIC DNA]</scope>
    <source>
        <strain evidence="2 3">WGZ8</strain>
    </source>
</reference>